<sequence>MVKLKTKEEIELMQEGGRRLKEVIRKLMQQIRAGITTSQIDKSAEILLRKMEGEPSFKRVKGYRWSTCLCINEQIVHTPPADRVLQEGDILTVDLGMYYKGFHTDFANTIEIGEVKQRNRAFLGKGKKTLELAIKKVKTGTRLGEVSKTIQEGIEKAGYSIVKELTGHGIGRDLHEDPNIPGFLEGPLESTLLVKPGLVVAIEVIYARGDGEMEYETKDGWSIRTSDRSLSACFEHTIAVTDGGSIILT</sequence>
<feature type="binding site" evidence="6">
    <location>
        <position position="175"/>
    </location>
    <ligand>
        <name>substrate</name>
    </ligand>
</feature>
<evidence type="ECO:0000256" key="6">
    <source>
        <dbReference type="HAMAP-Rule" id="MF_01974"/>
    </source>
</evidence>
<comment type="catalytic activity">
    <reaction evidence="6 7">
        <text>Release of N-terminal amino acids, preferentially methionine, from peptides and arylamides.</text>
        <dbReference type="EC" id="3.4.11.18"/>
    </reaction>
</comment>
<dbReference type="GO" id="GO:0006508">
    <property type="term" value="P:proteolysis"/>
    <property type="evidence" value="ECO:0007669"/>
    <property type="project" value="UniProtKB-KW"/>
</dbReference>
<name>A0A1F7IQZ9_9BACT</name>
<evidence type="ECO:0000313" key="10">
    <source>
        <dbReference type="Proteomes" id="UP000178040"/>
    </source>
</evidence>
<dbReference type="AlphaFoldDB" id="A0A1F7IQZ9"/>
<comment type="function">
    <text evidence="1 6">Removes the N-terminal methionine from nascent proteins. The N-terminal methionine is often cleaved when the second residue in the primary sequence is small and uncharged (Met-Ala-, Cys, Gly, Pro, Ser, Thr, or Val). Requires deformylation of the N(alpha)-formylated initiator methionine before it can be hydrolyzed.</text>
</comment>
<dbReference type="NCBIfam" id="TIGR00500">
    <property type="entry name" value="met_pdase_I"/>
    <property type="match status" value="1"/>
</dbReference>
<comment type="subunit">
    <text evidence="6">Monomer.</text>
</comment>
<dbReference type="PANTHER" id="PTHR43330">
    <property type="entry name" value="METHIONINE AMINOPEPTIDASE"/>
    <property type="match status" value="1"/>
</dbReference>
<reference evidence="9 10" key="1">
    <citation type="journal article" date="2016" name="Nat. Commun.">
        <title>Thousands of microbial genomes shed light on interconnected biogeochemical processes in an aquifer system.</title>
        <authorList>
            <person name="Anantharaman K."/>
            <person name="Brown C.T."/>
            <person name="Hug L.A."/>
            <person name="Sharon I."/>
            <person name="Castelle C.J."/>
            <person name="Probst A.J."/>
            <person name="Thomas B.C."/>
            <person name="Singh A."/>
            <person name="Wilkins M.J."/>
            <person name="Karaoz U."/>
            <person name="Brodie E.L."/>
            <person name="Williams K.H."/>
            <person name="Hubbard S.S."/>
            <person name="Banfield J.F."/>
        </authorList>
    </citation>
    <scope>NUCLEOTIDE SEQUENCE [LARGE SCALE GENOMIC DNA]</scope>
</reference>
<dbReference type="EMBL" id="MGAI01000001">
    <property type="protein sequence ID" value="OGK45752.1"/>
    <property type="molecule type" value="Genomic_DNA"/>
</dbReference>
<feature type="binding site" evidence="6">
    <location>
        <position position="105"/>
    </location>
    <ligand>
        <name>a divalent metal cation</name>
        <dbReference type="ChEBI" id="CHEBI:60240"/>
        <label>2</label>
        <note>catalytic</note>
    </ligand>
</feature>
<dbReference type="GO" id="GO:0005829">
    <property type="term" value="C:cytosol"/>
    <property type="evidence" value="ECO:0007669"/>
    <property type="project" value="TreeGrafter"/>
</dbReference>
<proteinExistence type="inferred from homology"/>
<dbReference type="Gene3D" id="3.90.230.10">
    <property type="entry name" value="Creatinase/methionine aminopeptidase superfamily"/>
    <property type="match status" value="1"/>
</dbReference>
<feature type="binding site" evidence="6">
    <location>
        <position position="235"/>
    </location>
    <ligand>
        <name>a divalent metal cation</name>
        <dbReference type="ChEBI" id="CHEBI:60240"/>
        <label>1</label>
    </ligand>
</feature>
<keyword evidence="5 6" id="KW-0378">Hydrolase</keyword>
<evidence type="ECO:0000313" key="9">
    <source>
        <dbReference type="EMBL" id="OGK45752.1"/>
    </source>
</evidence>
<dbReference type="PRINTS" id="PR00599">
    <property type="entry name" value="MAPEPTIDASE"/>
</dbReference>
<comment type="similarity">
    <text evidence="6">Belongs to the peptidase M24A family. Methionine aminopeptidase type 1 subfamily.</text>
</comment>
<organism evidence="9 10">
    <name type="scientific">Candidatus Roizmanbacteria bacterium RIFCSPLOWO2_01_FULL_37_16</name>
    <dbReference type="NCBI Taxonomy" id="1802058"/>
    <lineage>
        <taxon>Bacteria</taxon>
        <taxon>Candidatus Roizmaniibacteriota</taxon>
    </lineage>
</organism>
<dbReference type="PANTHER" id="PTHR43330:SF27">
    <property type="entry name" value="METHIONINE AMINOPEPTIDASE"/>
    <property type="match status" value="1"/>
</dbReference>
<feature type="binding site" evidence="6">
    <location>
        <position position="105"/>
    </location>
    <ligand>
        <name>a divalent metal cation</name>
        <dbReference type="ChEBI" id="CHEBI:60240"/>
        <label>1</label>
    </ligand>
</feature>
<evidence type="ECO:0000256" key="7">
    <source>
        <dbReference type="RuleBase" id="RU003653"/>
    </source>
</evidence>
<feature type="domain" description="Peptidase M24" evidence="8">
    <location>
        <begin position="11"/>
        <end position="242"/>
    </location>
</feature>
<keyword evidence="4 6" id="KW-0479">Metal-binding</keyword>
<feature type="binding site" evidence="6">
    <location>
        <position position="168"/>
    </location>
    <ligand>
        <name>a divalent metal cation</name>
        <dbReference type="ChEBI" id="CHEBI:60240"/>
        <label>2</label>
        <note>catalytic</note>
    </ligand>
</feature>
<protein>
    <recommendedName>
        <fullName evidence="6 7">Methionine aminopeptidase</fullName>
        <shortName evidence="6">MAP</shortName>
        <shortName evidence="6">MetAP</shortName>
        <ecNumber evidence="6 7">3.4.11.18</ecNumber>
    </recommendedName>
    <alternativeName>
        <fullName evidence="6">Peptidase M</fullName>
    </alternativeName>
</protein>
<dbReference type="HAMAP" id="MF_01974">
    <property type="entry name" value="MetAP_1"/>
    <property type="match status" value="1"/>
</dbReference>
<keyword evidence="3 6" id="KW-0645">Protease</keyword>
<evidence type="ECO:0000256" key="3">
    <source>
        <dbReference type="ARBA" id="ARBA00022670"/>
    </source>
</evidence>
<feature type="binding site" evidence="6">
    <location>
        <position position="94"/>
    </location>
    <ligand>
        <name>a divalent metal cation</name>
        <dbReference type="ChEBI" id="CHEBI:60240"/>
        <label>1</label>
    </ligand>
</feature>
<evidence type="ECO:0000256" key="1">
    <source>
        <dbReference type="ARBA" id="ARBA00002521"/>
    </source>
</evidence>
<feature type="binding site" evidence="6">
    <location>
        <position position="235"/>
    </location>
    <ligand>
        <name>a divalent metal cation</name>
        <dbReference type="ChEBI" id="CHEBI:60240"/>
        <label>2</label>
        <note>catalytic</note>
    </ligand>
</feature>
<dbReference type="SUPFAM" id="SSF55920">
    <property type="entry name" value="Creatinase/aminopeptidase"/>
    <property type="match status" value="1"/>
</dbReference>
<comment type="caution">
    <text evidence="9">The sequence shown here is derived from an EMBL/GenBank/DDBJ whole genome shotgun (WGS) entry which is preliminary data.</text>
</comment>
<dbReference type="InterPro" id="IPR036005">
    <property type="entry name" value="Creatinase/aminopeptidase-like"/>
</dbReference>
<dbReference type="InterPro" id="IPR000994">
    <property type="entry name" value="Pept_M24"/>
</dbReference>
<evidence type="ECO:0000256" key="4">
    <source>
        <dbReference type="ARBA" id="ARBA00022723"/>
    </source>
</evidence>
<dbReference type="Pfam" id="PF00557">
    <property type="entry name" value="Peptidase_M24"/>
    <property type="match status" value="1"/>
</dbReference>
<dbReference type="InterPro" id="IPR002467">
    <property type="entry name" value="Pept_M24A_MAP1"/>
</dbReference>
<dbReference type="EC" id="3.4.11.18" evidence="6 7"/>
<evidence type="ECO:0000259" key="8">
    <source>
        <dbReference type="Pfam" id="PF00557"/>
    </source>
</evidence>
<feature type="binding site" evidence="6">
    <location>
        <position position="203"/>
    </location>
    <ligand>
        <name>a divalent metal cation</name>
        <dbReference type="ChEBI" id="CHEBI:60240"/>
        <label>2</label>
        <note>catalytic</note>
    </ligand>
</feature>
<dbReference type="GO" id="GO:0004239">
    <property type="term" value="F:initiator methionyl aminopeptidase activity"/>
    <property type="evidence" value="ECO:0007669"/>
    <property type="project" value="UniProtKB-UniRule"/>
</dbReference>
<dbReference type="GO" id="GO:0070006">
    <property type="term" value="F:metalloaminopeptidase activity"/>
    <property type="evidence" value="ECO:0007669"/>
    <property type="project" value="UniProtKB-UniRule"/>
</dbReference>
<dbReference type="InterPro" id="IPR001714">
    <property type="entry name" value="Pept_M24_MAP"/>
</dbReference>
<dbReference type="Proteomes" id="UP000178040">
    <property type="component" value="Unassembled WGS sequence"/>
</dbReference>
<feature type="binding site" evidence="6">
    <location>
        <position position="77"/>
    </location>
    <ligand>
        <name>substrate</name>
    </ligand>
</feature>
<dbReference type="GO" id="GO:0046872">
    <property type="term" value="F:metal ion binding"/>
    <property type="evidence" value="ECO:0007669"/>
    <property type="project" value="UniProtKB-UniRule"/>
</dbReference>
<keyword evidence="2 6" id="KW-0031">Aminopeptidase</keyword>
<accession>A0A1F7IQZ9</accession>
<gene>
    <name evidence="6" type="primary">map</name>
    <name evidence="9" type="ORF">A3B40_05890</name>
</gene>
<comment type="cofactor">
    <cofactor evidence="6">
        <name>Co(2+)</name>
        <dbReference type="ChEBI" id="CHEBI:48828"/>
    </cofactor>
    <cofactor evidence="6">
        <name>Zn(2+)</name>
        <dbReference type="ChEBI" id="CHEBI:29105"/>
    </cofactor>
    <cofactor evidence="6">
        <name>Mn(2+)</name>
        <dbReference type="ChEBI" id="CHEBI:29035"/>
    </cofactor>
    <cofactor evidence="6">
        <name>Fe(2+)</name>
        <dbReference type="ChEBI" id="CHEBI:29033"/>
    </cofactor>
    <text evidence="6">Binds 2 divalent metal cations per subunit. Has a high-affinity and a low affinity metal-binding site. The true nature of the physiological cofactor is under debate. The enzyme is active with cobalt, zinc, manganese or divalent iron ions. Most likely, methionine aminopeptidases function as mononuclear Fe(2+)-metalloproteases under physiological conditions, and the catalytically relevant metal-binding site has been assigned to the histidine-containing high-affinity site.</text>
</comment>
<evidence type="ECO:0000256" key="5">
    <source>
        <dbReference type="ARBA" id="ARBA00022801"/>
    </source>
</evidence>
<evidence type="ECO:0000256" key="2">
    <source>
        <dbReference type="ARBA" id="ARBA00022438"/>
    </source>
</evidence>